<reference evidence="1" key="1">
    <citation type="journal article" date="2022" name="Arch. Microbiol.">
        <title>Pseudodesulfovibrio sediminis sp. nov., a mesophilic and neutrophilic sulfate-reducing bacterium isolated from sediment of a brackish lake.</title>
        <authorList>
            <person name="Takahashi A."/>
            <person name="Kojima H."/>
            <person name="Watanabe M."/>
            <person name="Fukui M."/>
        </authorList>
    </citation>
    <scope>NUCLEOTIDE SEQUENCE</scope>
    <source>
        <strain evidence="1">SF6</strain>
    </source>
</reference>
<keyword evidence="2" id="KW-1185">Reference proteome</keyword>
<organism evidence="1 2">
    <name type="scientific">Pseudodesulfovibrio sediminis</name>
    <dbReference type="NCBI Taxonomy" id="2810563"/>
    <lineage>
        <taxon>Bacteria</taxon>
        <taxon>Pseudomonadati</taxon>
        <taxon>Thermodesulfobacteriota</taxon>
        <taxon>Desulfovibrionia</taxon>
        <taxon>Desulfovibrionales</taxon>
        <taxon>Desulfovibrionaceae</taxon>
    </lineage>
</organism>
<evidence type="ECO:0000313" key="2">
    <source>
        <dbReference type="Proteomes" id="UP001053296"/>
    </source>
</evidence>
<evidence type="ECO:0000313" key="1">
    <source>
        <dbReference type="EMBL" id="BCS87008.1"/>
    </source>
</evidence>
<accession>A0ABN6ELX2</accession>
<proteinExistence type="predicted"/>
<gene>
    <name evidence="1" type="ORF">PSDVSF_02500</name>
</gene>
<sequence>MLLSFPYLHPSLWSGEPLEGLTFFDPGLVEKPFDNGFRPDNLPLDFKNANALINDCINFGEQFKDPSEMAYFGAVTADDFYEGSSMSIQAQLTERFTDVLEKNQKEREEKEARSKAQFVLLLAWFFEERMIELQGLEQGVKDSWKSMDKTMGVEDEDRLEKRVVDLGSAESHTGGVSDGQTIPLPWKRVIEALPGFIPEGTVLVCGDKEVQEAWEEYGIEFSQEKDGLFTATLPAWKFAGRRRAPEDMPLALRDVTVAVIK</sequence>
<name>A0ABN6ELX2_9BACT</name>
<dbReference type="Proteomes" id="UP001053296">
    <property type="component" value="Chromosome"/>
</dbReference>
<protein>
    <submittedName>
        <fullName evidence="1">Uncharacterized protein</fullName>
    </submittedName>
</protein>
<dbReference type="EMBL" id="AP024485">
    <property type="protein sequence ID" value="BCS87008.1"/>
    <property type="molecule type" value="Genomic_DNA"/>
</dbReference>
<dbReference type="RefSeq" id="WP_229592801.1">
    <property type="nucleotide sequence ID" value="NZ_AP024485.1"/>
</dbReference>